<name>A0A4Q9R6J5_9GAMM</name>
<dbReference type="PANTHER" id="PTHR40661">
    <property type="match status" value="1"/>
</dbReference>
<evidence type="ECO:0000256" key="2">
    <source>
        <dbReference type="ARBA" id="ARBA00023125"/>
    </source>
</evidence>
<evidence type="ECO:0000313" key="6">
    <source>
        <dbReference type="EMBL" id="TBV02815.1"/>
    </source>
</evidence>
<dbReference type="InterPro" id="IPR039418">
    <property type="entry name" value="LexA-like"/>
</dbReference>
<accession>A0A4Q9R6J5</accession>
<dbReference type="InterPro" id="IPR010982">
    <property type="entry name" value="Lambda_DNA-bd_dom_sf"/>
</dbReference>
<dbReference type="PROSITE" id="PS50943">
    <property type="entry name" value="HTH_CROC1"/>
    <property type="match status" value="1"/>
</dbReference>
<evidence type="ECO:0000313" key="7">
    <source>
        <dbReference type="Proteomes" id="UP000291334"/>
    </source>
</evidence>
<gene>
    <name evidence="6" type="ORF">DNK34_17835</name>
    <name evidence="5" type="ORF">DNK44_05190</name>
</gene>
<dbReference type="InterPro" id="IPR001387">
    <property type="entry name" value="Cro/C1-type_HTH"/>
</dbReference>
<keyword evidence="1" id="KW-0805">Transcription regulation</keyword>
<keyword evidence="2" id="KW-0238">DNA-binding</keyword>
<keyword evidence="3" id="KW-0804">Transcription</keyword>
<dbReference type="SMART" id="SM00530">
    <property type="entry name" value="HTH_XRE"/>
    <property type="match status" value="1"/>
</dbReference>
<dbReference type="RefSeq" id="WP_131176435.1">
    <property type="nucleotide sequence ID" value="NZ_QJUL01000005.1"/>
</dbReference>
<feature type="domain" description="HTH cro/C1-type" evidence="4">
    <location>
        <begin position="43"/>
        <end position="83"/>
    </location>
</feature>
<evidence type="ECO:0000313" key="8">
    <source>
        <dbReference type="Proteomes" id="UP000293172"/>
    </source>
</evidence>
<dbReference type="OrthoDB" id="5959816at2"/>
<protein>
    <recommendedName>
        <fullName evidence="4">HTH cro/C1-type domain-containing protein</fullName>
    </recommendedName>
</protein>
<evidence type="ECO:0000256" key="3">
    <source>
        <dbReference type="ARBA" id="ARBA00023163"/>
    </source>
</evidence>
<evidence type="ECO:0000259" key="4">
    <source>
        <dbReference type="PROSITE" id="PS50943"/>
    </source>
</evidence>
<dbReference type="EMBL" id="QJUL01000005">
    <property type="protein sequence ID" value="TBU96152.1"/>
    <property type="molecule type" value="Genomic_DNA"/>
</dbReference>
<dbReference type="CDD" id="cd06529">
    <property type="entry name" value="S24_LexA-like"/>
    <property type="match status" value="1"/>
</dbReference>
<dbReference type="InterPro" id="IPR036286">
    <property type="entry name" value="LexA/Signal_pep-like_sf"/>
</dbReference>
<dbReference type="SUPFAM" id="SSF47413">
    <property type="entry name" value="lambda repressor-like DNA-binding domains"/>
    <property type="match status" value="1"/>
</dbReference>
<keyword evidence="7" id="KW-1185">Reference proteome</keyword>
<comment type="caution">
    <text evidence="5">The sequence shown here is derived from an EMBL/GenBank/DDBJ whole genome shotgun (WGS) entry which is preliminary data.</text>
</comment>
<evidence type="ECO:0000313" key="5">
    <source>
        <dbReference type="EMBL" id="TBU96152.1"/>
    </source>
</evidence>
<dbReference type="PANTHER" id="PTHR40661:SF3">
    <property type="entry name" value="FELS-1 PROPHAGE TRANSCRIPTIONAL REGULATOR"/>
    <property type="match status" value="1"/>
</dbReference>
<dbReference type="Proteomes" id="UP000293172">
    <property type="component" value="Unassembled WGS sequence"/>
</dbReference>
<organism evidence="5 8">
    <name type="scientific">Phytopseudomonas dryadis</name>
    <dbReference type="NCBI Taxonomy" id="2487520"/>
    <lineage>
        <taxon>Bacteria</taxon>
        <taxon>Pseudomonadati</taxon>
        <taxon>Pseudomonadota</taxon>
        <taxon>Gammaproteobacteria</taxon>
        <taxon>Pseudomonadales</taxon>
        <taxon>Pseudomonadaceae</taxon>
        <taxon>Phytopseudomonas</taxon>
    </lineage>
</organism>
<dbReference type="CDD" id="cd00093">
    <property type="entry name" value="HTH_XRE"/>
    <property type="match status" value="1"/>
</dbReference>
<dbReference type="Proteomes" id="UP000291334">
    <property type="component" value="Unassembled WGS sequence"/>
</dbReference>
<dbReference type="EMBL" id="QJUM01000022">
    <property type="protein sequence ID" value="TBV02815.1"/>
    <property type="molecule type" value="Genomic_DNA"/>
</dbReference>
<proteinExistence type="predicted"/>
<dbReference type="GO" id="GO:0003677">
    <property type="term" value="F:DNA binding"/>
    <property type="evidence" value="ECO:0007669"/>
    <property type="project" value="UniProtKB-KW"/>
</dbReference>
<reference evidence="7 8" key="1">
    <citation type="submission" date="2018-06" db="EMBL/GenBank/DDBJ databases">
        <title>Three novel Pseudomonas species isolated from symptomatic oak.</title>
        <authorList>
            <person name="Bueno-Gonzalez V."/>
            <person name="Brady C."/>
        </authorList>
    </citation>
    <scope>NUCLEOTIDE SEQUENCE [LARGE SCALE GENOMIC DNA]</scope>
    <source>
        <strain evidence="6 7">P26B</strain>
        <strain evidence="5 8">P6B</strain>
    </source>
</reference>
<dbReference type="Pfam" id="PF01381">
    <property type="entry name" value="HTH_3"/>
    <property type="match status" value="1"/>
</dbReference>
<dbReference type="Gene3D" id="2.10.109.10">
    <property type="entry name" value="Umud Fragment, subunit A"/>
    <property type="match status" value="1"/>
</dbReference>
<evidence type="ECO:0000256" key="1">
    <source>
        <dbReference type="ARBA" id="ARBA00023015"/>
    </source>
</evidence>
<sequence>MSSNPEHIPPRNSSKEAINSLNLKEMGERIAKLADSLGGKRNLAKKANIHETQLYKYIRAINSPSLLVISSIAAAGNVSLDWLVSGVQGQSPAPGQAGDSICVPRYVCLGSTGTGPWNEGLAPLDSISLSRTELQAHGLVEQRQFLLAIQLGDGRLPEPLKPGSTVLIDTQRISLEEEGLFLLKIGPARLQVKRVQVQADGSLLLLSASARYRDIPLPREQRSALQVAGKVVWYCGWQP</sequence>
<dbReference type="SUPFAM" id="SSF51306">
    <property type="entry name" value="LexA/Signal peptidase"/>
    <property type="match status" value="1"/>
</dbReference>
<dbReference type="AlphaFoldDB" id="A0A4Q9R6J5"/>
<dbReference type="Gene3D" id="1.10.260.40">
    <property type="entry name" value="lambda repressor-like DNA-binding domains"/>
    <property type="match status" value="1"/>
</dbReference>